<evidence type="ECO:0000256" key="2">
    <source>
        <dbReference type="SAM" id="MobiDB-lite"/>
    </source>
</evidence>
<gene>
    <name evidence="3" type="ORF">M9Y10_038893</name>
</gene>
<organism evidence="3 4">
    <name type="scientific">Tritrichomonas musculus</name>
    <dbReference type="NCBI Taxonomy" id="1915356"/>
    <lineage>
        <taxon>Eukaryota</taxon>
        <taxon>Metamonada</taxon>
        <taxon>Parabasalia</taxon>
        <taxon>Tritrichomonadida</taxon>
        <taxon>Tritrichomonadidae</taxon>
        <taxon>Tritrichomonas</taxon>
    </lineage>
</organism>
<accession>A0ABR2KAA7</accession>
<keyword evidence="4" id="KW-1185">Reference proteome</keyword>
<comment type="caution">
    <text evidence="3">The sequence shown here is derived from an EMBL/GenBank/DDBJ whole genome shotgun (WGS) entry which is preliminary data.</text>
</comment>
<evidence type="ECO:0000256" key="1">
    <source>
        <dbReference type="SAM" id="Coils"/>
    </source>
</evidence>
<feature type="region of interest" description="Disordered" evidence="2">
    <location>
        <begin position="195"/>
        <end position="216"/>
    </location>
</feature>
<keyword evidence="1" id="KW-0175">Coiled coil</keyword>
<sequence length="1000" mass="117281">MKQNYEDADNFSESAGLSESSEISKAHAENAQLRELNLQLSTELKNLQSQFNDAVGVFTKMDEVNKENADLKQKILRLNRENDDLQQRFKIMLANNNERKNDANLNQTATDREHQDQIYELNSQIYELQNKLKLEADRYATKLKNNEELLYQTQTENSIIRNQLNKIFSLSHNFFHLKFNSVQDLIEFMMHPAPIPEPSEPTLTRTEDNTSNDKKKLKSIKEKLEKEKVRRKQLELEVIQLRQGADLAESRQAGEKTDIEEMKRKYVNEIRRLKSEHQREIVNLTKQYTEPKKEYTVGTQTEVINEPQIPTEQLLKESKLKSQLKETQLSLTQLQTQTNSFQAQLNDTEKMRDKLTRKAKEYQGKADNLQKDLKEAQKMISFLNSQIEQLKEEKKELENLILQTKLDNDERQNKYEISSTETANLKKSVEYFEELTNSQCNEIKKLTQDRDQLILLVHSQNQCISNSESIIAKLQKTVKDTKPTIMKRALIDQNNLDYNNDPKQWDYGTLPEELQEILRDFACNEGMELNQRIKHIFSVVSKWVDKINFDHDAETKELKDKLKTSNDTIANFATSILRVIEKDSLDLKEIIAAVSDLYNQKIALEQRINEIEATPRHYSEHDYEELTQTIESLRQQIKDVKAKEKKKKNELRDCKATFVECQKKSQEQVDTLKTANDRAYETINDLQAQLNDLHNQHKTLLDDISYQQRQENKSYYDENDITNLRNEYSSMIQDQKTAHKKKDAVISSLRKKNKELESSLKQWEEISKKMNDDSRKMKQQMGDNQKELNDKDDTIAQLNSIIAQKDTEIQQVENHYQEMIEQLRDKSSQTEVIVQAMQNEFEANEKKMKEMNQQIVQLNFKLQKADLQLQAQVNSAEREKKLSEAQTRTQIMAIQTKYSVEAEEEKSKWENEKRALFGYLAQQFSTYFDPLQTLNEESFKQTITKIKNELERRDKQELVIRKLLKAKGNQPTEDALADLILSQHPQLNTNSSKKLSALRY</sequence>
<dbReference type="EMBL" id="JAPFFF010000006">
    <property type="protein sequence ID" value="KAK8887836.1"/>
    <property type="molecule type" value="Genomic_DNA"/>
</dbReference>
<feature type="compositionally biased region" description="Acidic residues" evidence="2">
    <location>
        <begin position="1"/>
        <end position="10"/>
    </location>
</feature>
<evidence type="ECO:0000313" key="3">
    <source>
        <dbReference type="EMBL" id="KAK8887836.1"/>
    </source>
</evidence>
<feature type="coiled-coil region" evidence="1">
    <location>
        <begin position="746"/>
        <end position="868"/>
    </location>
</feature>
<protein>
    <recommendedName>
        <fullName evidence="5">Viral A-type inclusion protein</fullName>
    </recommendedName>
</protein>
<evidence type="ECO:0008006" key="5">
    <source>
        <dbReference type="Google" id="ProtNLM"/>
    </source>
</evidence>
<dbReference type="Proteomes" id="UP001470230">
    <property type="component" value="Unassembled WGS sequence"/>
</dbReference>
<feature type="coiled-coil region" evidence="1">
    <location>
        <begin position="30"/>
        <end position="95"/>
    </location>
</feature>
<proteinExistence type="predicted"/>
<feature type="region of interest" description="Disordered" evidence="2">
    <location>
        <begin position="1"/>
        <end position="23"/>
    </location>
</feature>
<feature type="compositionally biased region" description="Basic and acidic residues" evidence="2">
    <location>
        <begin position="205"/>
        <end position="216"/>
    </location>
</feature>
<feature type="coiled-coil region" evidence="1">
    <location>
        <begin position="594"/>
        <end position="703"/>
    </location>
</feature>
<reference evidence="3 4" key="1">
    <citation type="submission" date="2024-04" db="EMBL/GenBank/DDBJ databases">
        <title>Tritrichomonas musculus Genome.</title>
        <authorList>
            <person name="Alves-Ferreira E."/>
            <person name="Grigg M."/>
            <person name="Lorenzi H."/>
            <person name="Galac M."/>
        </authorList>
    </citation>
    <scope>NUCLEOTIDE SEQUENCE [LARGE SCALE GENOMIC DNA]</scope>
    <source>
        <strain evidence="3 4">EAF2021</strain>
    </source>
</reference>
<feature type="compositionally biased region" description="Polar residues" evidence="2">
    <location>
        <begin position="11"/>
        <end position="21"/>
    </location>
</feature>
<feature type="coiled-coil region" evidence="1">
    <location>
        <begin position="317"/>
        <end position="414"/>
    </location>
</feature>
<evidence type="ECO:0000313" key="4">
    <source>
        <dbReference type="Proteomes" id="UP001470230"/>
    </source>
</evidence>
<name>A0ABR2KAA7_9EUKA</name>